<gene>
    <name evidence="1" type="ORF">J2Z19_003756</name>
</gene>
<evidence type="ECO:0000313" key="2">
    <source>
        <dbReference type="Proteomes" id="UP000823773"/>
    </source>
</evidence>
<evidence type="ECO:0000313" key="1">
    <source>
        <dbReference type="EMBL" id="MBP1874032.1"/>
    </source>
</evidence>
<dbReference type="EMBL" id="JAGGJR010000006">
    <property type="protein sequence ID" value="MBP1874032.1"/>
    <property type="molecule type" value="Genomic_DNA"/>
</dbReference>
<sequence length="215" mass="24812">MIGTHLNLKYNRREAEKRFARVYATAPGDRCIYCGMPNDGKFDHQPPVYILHRFANGGLVTKKQIQEHFGQCKLVPCCTICNMGLGAYHGLSDTERRAEIVNWFLEDERFPEDKLVLALGCRLIEERLQGKRDNEIYEFPGVGRIIYTNALMGLIDGDFRGPEDFPDWLKLAQSELADWLRAAPKRKARYFLDMAKLESYELLPHARSDPRGQFE</sequence>
<protein>
    <submittedName>
        <fullName evidence="1">Uncharacterized protein</fullName>
    </submittedName>
</protein>
<organism evidence="1 2">
    <name type="scientific">Ensifer adhaerens</name>
    <name type="common">Sinorhizobium morelense</name>
    <dbReference type="NCBI Taxonomy" id="106592"/>
    <lineage>
        <taxon>Bacteria</taxon>
        <taxon>Pseudomonadati</taxon>
        <taxon>Pseudomonadota</taxon>
        <taxon>Alphaproteobacteria</taxon>
        <taxon>Hyphomicrobiales</taxon>
        <taxon>Rhizobiaceae</taxon>
        <taxon>Sinorhizobium/Ensifer group</taxon>
        <taxon>Ensifer</taxon>
    </lineage>
</organism>
<comment type="caution">
    <text evidence="1">The sequence shown here is derived from an EMBL/GenBank/DDBJ whole genome shotgun (WGS) entry which is preliminary data.</text>
</comment>
<accession>A0ACC5SYU0</accession>
<proteinExistence type="predicted"/>
<name>A0ACC5SYU0_ENSAD</name>
<reference evidence="1" key="1">
    <citation type="submission" date="2021-03" db="EMBL/GenBank/DDBJ databases">
        <title>Genomic Encyclopedia of Type Strains, Phase IV (KMG-IV): sequencing the most valuable type-strain genomes for metagenomic binning, comparative biology and taxonomic classification.</title>
        <authorList>
            <person name="Goeker M."/>
        </authorList>
    </citation>
    <scope>NUCLEOTIDE SEQUENCE</scope>
    <source>
        <strain evidence="1">DSM 18131</strain>
    </source>
</reference>
<dbReference type="Proteomes" id="UP000823773">
    <property type="component" value="Unassembled WGS sequence"/>
</dbReference>
<keyword evidence="2" id="KW-1185">Reference proteome</keyword>